<sequence>MHQSQKAFNLSDFNLFGSLASPLARSEHLRTCCDLMNAFFIIEEYTDTADVKTVQDIASIVMGRFTQPSRTS</sequence>
<accession>A0A4S4MR05</accession>
<proteinExistence type="predicted"/>
<evidence type="ECO:0000313" key="1">
    <source>
        <dbReference type="EMBL" id="THH28512.1"/>
    </source>
</evidence>
<reference evidence="1 2" key="1">
    <citation type="submission" date="2019-02" db="EMBL/GenBank/DDBJ databases">
        <title>Genome sequencing of the rare red list fungi Antrodiella citrinella (Flaviporus citrinellus).</title>
        <authorList>
            <person name="Buettner E."/>
            <person name="Kellner H."/>
        </authorList>
    </citation>
    <scope>NUCLEOTIDE SEQUENCE [LARGE SCALE GENOMIC DNA]</scope>
    <source>
        <strain evidence="1 2">DSM 108506</strain>
    </source>
</reference>
<comment type="caution">
    <text evidence="1">The sequence shown here is derived from an EMBL/GenBank/DDBJ whole genome shotgun (WGS) entry which is preliminary data.</text>
</comment>
<keyword evidence="2" id="KW-1185">Reference proteome</keyword>
<gene>
    <name evidence="1" type="ORF">EUX98_g5665</name>
</gene>
<dbReference type="InterPro" id="IPR008949">
    <property type="entry name" value="Isoprenoid_synthase_dom_sf"/>
</dbReference>
<dbReference type="Gene3D" id="1.10.600.10">
    <property type="entry name" value="Farnesyl Diphosphate Synthase"/>
    <property type="match status" value="1"/>
</dbReference>
<dbReference type="Proteomes" id="UP000308730">
    <property type="component" value="Unassembled WGS sequence"/>
</dbReference>
<dbReference type="OrthoDB" id="6486656at2759"/>
<dbReference type="AlphaFoldDB" id="A0A4S4MR05"/>
<evidence type="ECO:0000313" key="2">
    <source>
        <dbReference type="Proteomes" id="UP000308730"/>
    </source>
</evidence>
<organism evidence="1 2">
    <name type="scientific">Antrodiella citrinella</name>
    <dbReference type="NCBI Taxonomy" id="2447956"/>
    <lineage>
        <taxon>Eukaryota</taxon>
        <taxon>Fungi</taxon>
        <taxon>Dikarya</taxon>
        <taxon>Basidiomycota</taxon>
        <taxon>Agaricomycotina</taxon>
        <taxon>Agaricomycetes</taxon>
        <taxon>Polyporales</taxon>
        <taxon>Steccherinaceae</taxon>
        <taxon>Antrodiella</taxon>
    </lineage>
</organism>
<name>A0A4S4MR05_9APHY</name>
<dbReference type="EMBL" id="SGPM01000174">
    <property type="protein sequence ID" value="THH28512.1"/>
    <property type="molecule type" value="Genomic_DNA"/>
</dbReference>
<protein>
    <submittedName>
        <fullName evidence="1">Uncharacterized protein</fullName>
    </submittedName>
</protein>